<dbReference type="SMART" id="SM00332">
    <property type="entry name" value="PP2Cc"/>
    <property type="match status" value="1"/>
</dbReference>
<dbReference type="EMBL" id="CAJZBQ010000005">
    <property type="protein sequence ID" value="CAG9312097.1"/>
    <property type="molecule type" value="Genomic_DNA"/>
</dbReference>
<gene>
    <name evidence="9" type="ORF">BSTOLATCC_MIC5349</name>
</gene>
<evidence type="ECO:0000256" key="6">
    <source>
        <dbReference type="RuleBase" id="RU003465"/>
    </source>
</evidence>
<feature type="region of interest" description="Disordered" evidence="7">
    <location>
        <begin position="1"/>
        <end position="31"/>
    </location>
</feature>
<evidence type="ECO:0000256" key="7">
    <source>
        <dbReference type="SAM" id="MobiDB-lite"/>
    </source>
</evidence>
<reference evidence="9" key="1">
    <citation type="submission" date="2021-09" db="EMBL/GenBank/DDBJ databases">
        <authorList>
            <consortium name="AG Swart"/>
            <person name="Singh M."/>
            <person name="Singh A."/>
            <person name="Seah K."/>
            <person name="Emmerich C."/>
        </authorList>
    </citation>
    <scope>NUCLEOTIDE SEQUENCE</scope>
    <source>
        <strain evidence="9">ATCC30299</strain>
    </source>
</reference>
<dbReference type="CDD" id="cd00143">
    <property type="entry name" value="PP2Cc"/>
    <property type="match status" value="1"/>
</dbReference>
<comment type="subcellular location">
    <subcellularLocation>
        <location evidence="1">Membrane</location>
        <topology evidence="1">Peripheral membrane protein</topology>
    </subcellularLocation>
</comment>
<keyword evidence="4 6" id="KW-0904">Protein phosphatase</keyword>
<dbReference type="InterPro" id="IPR001932">
    <property type="entry name" value="PPM-type_phosphatase-like_dom"/>
</dbReference>
<keyword evidence="3 6" id="KW-0378">Hydrolase</keyword>
<dbReference type="InterPro" id="IPR015655">
    <property type="entry name" value="PP2C"/>
</dbReference>
<dbReference type="InterPro" id="IPR000222">
    <property type="entry name" value="PP2C_BS"/>
</dbReference>
<evidence type="ECO:0000313" key="9">
    <source>
        <dbReference type="EMBL" id="CAG9312097.1"/>
    </source>
</evidence>
<protein>
    <recommendedName>
        <fullName evidence="8">PPM-type phosphatase domain-containing protein</fullName>
    </recommendedName>
</protein>
<dbReference type="PROSITE" id="PS01032">
    <property type="entry name" value="PPM_1"/>
    <property type="match status" value="1"/>
</dbReference>
<evidence type="ECO:0000256" key="2">
    <source>
        <dbReference type="ARBA" id="ARBA00022723"/>
    </source>
</evidence>
<evidence type="ECO:0000256" key="3">
    <source>
        <dbReference type="ARBA" id="ARBA00022801"/>
    </source>
</evidence>
<evidence type="ECO:0000256" key="5">
    <source>
        <dbReference type="ARBA" id="ARBA00023136"/>
    </source>
</evidence>
<dbReference type="InterPro" id="IPR036457">
    <property type="entry name" value="PPM-type-like_dom_sf"/>
</dbReference>
<dbReference type="AlphaFoldDB" id="A0AAU9IFQ5"/>
<keyword evidence="10" id="KW-1185">Reference proteome</keyword>
<dbReference type="Proteomes" id="UP001162131">
    <property type="component" value="Unassembled WGS sequence"/>
</dbReference>
<dbReference type="PANTHER" id="PTHR47992">
    <property type="entry name" value="PROTEIN PHOSPHATASE"/>
    <property type="match status" value="1"/>
</dbReference>
<dbReference type="SMART" id="SM00331">
    <property type="entry name" value="PP2C_SIG"/>
    <property type="match status" value="1"/>
</dbReference>
<accession>A0AAU9IFQ5</accession>
<feature type="domain" description="PPM-type phosphatase" evidence="8">
    <location>
        <begin position="118"/>
        <end position="390"/>
    </location>
</feature>
<dbReference type="GO" id="GO:0046872">
    <property type="term" value="F:metal ion binding"/>
    <property type="evidence" value="ECO:0007669"/>
    <property type="project" value="UniProtKB-KW"/>
</dbReference>
<dbReference type="SUPFAM" id="SSF81606">
    <property type="entry name" value="PP2C-like"/>
    <property type="match status" value="1"/>
</dbReference>
<evidence type="ECO:0000259" key="8">
    <source>
        <dbReference type="PROSITE" id="PS51746"/>
    </source>
</evidence>
<evidence type="ECO:0000256" key="1">
    <source>
        <dbReference type="ARBA" id="ARBA00004170"/>
    </source>
</evidence>
<name>A0AAU9IFQ5_9CILI</name>
<keyword evidence="5" id="KW-0472">Membrane</keyword>
<evidence type="ECO:0000256" key="4">
    <source>
        <dbReference type="ARBA" id="ARBA00022912"/>
    </source>
</evidence>
<dbReference type="PROSITE" id="PS51746">
    <property type="entry name" value="PPM_2"/>
    <property type="match status" value="1"/>
</dbReference>
<keyword evidence="2" id="KW-0479">Metal-binding</keyword>
<sequence>MGSCYNKQSRKELQIAPGLIPPPNSNPNVGRQRLSILSAPNSSRTSIEGNLEVLAKLHSGQSRPPTEGKPEQGSLFLVNERYVVESKNEPTKRQESFDEKWSRIVGNKTHTDFLLHLGISVTCKKGLKPESPNQDDYCIVIDGPSFILGVFDGHGFYGHDISNYVHTLLPIIMLSNANWKANPEQVMKESFTQCNQSLINTCNLQDTKFDCEYSGTTATLIHYRDNKLYIAHVGDSRAIIARRKGPTLTPIELTADHKPENLTEKERIEKCGGEVKKQSRDHPFRVYLKGKEYPGLGMSRAIGDAVSQSIGVSCEPELSEYQLDEEDEFLLVCSDGVWEFVGNQEAIDIIDANSRNIKTAPEKLAQLAWERWSAHERGVVDDITVILAYIPKYIQTTVTN</sequence>
<comment type="similarity">
    <text evidence="6">Belongs to the PP2C family.</text>
</comment>
<evidence type="ECO:0000313" key="10">
    <source>
        <dbReference type="Proteomes" id="UP001162131"/>
    </source>
</evidence>
<proteinExistence type="inferred from homology"/>
<dbReference type="Pfam" id="PF00481">
    <property type="entry name" value="PP2C"/>
    <property type="match status" value="1"/>
</dbReference>
<organism evidence="9 10">
    <name type="scientific">Blepharisma stoltei</name>
    <dbReference type="NCBI Taxonomy" id="1481888"/>
    <lineage>
        <taxon>Eukaryota</taxon>
        <taxon>Sar</taxon>
        <taxon>Alveolata</taxon>
        <taxon>Ciliophora</taxon>
        <taxon>Postciliodesmatophora</taxon>
        <taxon>Heterotrichea</taxon>
        <taxon>Heterotrichida</taxon>
        <taxon>Blepharismidae</taxon>
        <taxon>Blepharisma</taxon>
    </lineage>
</organism>
<dbReference type="GO" id="GO:0016020">
    <property type="term" value="C:membrane"/>
    <property type="evidence" value="ECO:0007669"/>
    <property type="project" value="UniProtKB-SubCell"/>
</dbReference>
<dbReference type="GO" id="GO:0004722">
    <property type="term" value="F:protein serine/threonine phosphatase activity"/>
    <property type="evidence" value="ECO:0007669"/>
    <property type="project" value="InterPro"/>
</dbReference>
<dbReference type="Gene3D" id="3.60.40.10">
    <property type="entry name" value="PPM-type phosphatase domain"/>
    <property type="match status" value="1"/>
</dbReference>
<comment type="caution">
    <text evidence="9">The sequence shown here is derived from an EMBL/GenBank/DDBJ whole genome shotgun (WGS) entry which is preliminary data.</text>
</comment>